<accession>A0A368ZH20</accession>
<feature type="transmembrane region" description="Helical" evidence="1">
    <location>
        <begin position="281"/>
        <end position="300"/>
    </location>
</feature>
<feature type="transmembrane region" description="Helical" evidence="1">
    <location>
        <begin position="91"/>
        <end position="111"/>
    </location>
</feature>
<keyword evidence="1" id="KW-0472">Membrane</keyword>
<evidence type="ECO:0000313" key="2">
    <source>
        <dbReference type="EMBL" id="RCW91314.1"/>
    </source>
</evidence>
<dbReference type="Pfam" id="PF14362">
    <property type="entry name" value="DUF4407"/>
    <property type="match status" value="1"/>
</dbReference>
<dbReference type="Proteomes" id="UP000253436">
    <property type="component" value="Unassembled WGS sequence"/>
</dbReference>
<feature type="transmembrane region" description="Helical" evidence="1">
    <location>
        <begin position="35"/>
        <end position="54"/>
    </location>
</feature>
<feature type="transmembrane region" description="Helical" evidence="1">
    <location>
        <begin position="60"/>
        <end position="79"/>
    </location>
</feature>
<evidence type="ECO:0000313" key="3">
    <source>
        <dbReference type="Proteomes" id="UP000253436"/>
    </source>
</evidence>
<keyword evidence="1" id="KW-0812">Transmembrane</keyword>
<reference evidence="2 3" key="1">
    <citation type="submission" date="2018-07" db="EMBL/GenBank/DDBJ databases">
        <title>Genomic Encyclopedia of Type Strains, Phase III (KMG-III): the genomes of soil and plant-associated and newly described type strains.</title>
        <authorList>
            <person name="Whitman W."/>
        </authorList>
    </citation>
    <scope>NUCLEOTIDE SEQUENCE [LARGE SCALE GENOMIC DNA]</scope>
    <source>
        <strain evidence="2 3">CECT 7958</strain>
    </source>
</reference>
<proteinExistence type="predicted"/>
<protein>
    <submittedName>
        <fullName evidence="2">Uncharacterized protein DUF4407</fullName>
    </submittedName>
</protein>
<sequence>MFKNWWLKFGCFLCGYNYPLIKSCSEASKKSVKKYTAALLIIMILWALIGFLFTREYVQLNFLGATVAALVMVVIIIQVERQIILGSKSKAAAVFRVLIGIIMAVLGSVIIDQILFKEDVEKHKIFSVENEVEVILPQRTNEINNQVVQLDSVIADKENERQLLIEEITKQPTIKIPTSTTKRTPSKVETTEIISGEAVTRLKDTTLIERTYTASSIPNPKAEFLPTIDGQIENLRINRNELSQQLINMRSGLREELMQKKGFLDEIEVMFEIITTSNVSLGVWLLWFFFFLAIELFVLMSKYGDKENDYDITIEHQKDMRIKAINALVKEN</sequence>
<gene>
    <name evidence="2" type="ORF">DFQ08_103141</name>
</gene>
<dbReference type="InterPro" id="IPR025519">
    <property type="entry name" value="DUF4407"/>
</dbReference>
<dbReference type="AlphaFoldDB" id="A0A368ZH20"/>
<dbReference type="RefSeq" id="WP_114309835.1">
    <property type="nucleotide sequence ID" value="NZ_QPJO01000003.1"/>
</dbReference>
<evidence type="ECO:0000256" key="1">
    <source>
        <dbReference type="SAM" id="Phobius"/>
    </source>
</evidence>
<keyword evidence="1" id="KW-1133">Transmembrane helix</keyword>
<dbReference type="EMBL" id="QPJO01000003">
    <property type="protein sequence ID" value="RCW91314.1"/>
    <property type="molecule type" value="Genomic_DNA"/>
</dbReference>
<organism evidence="2 3">
    <name type="scientific">Winogradskyella arenosi</name>
    <dbReference type="NCBI Taxonomy" id="533325"/>
    <lineage>
        <taxon>Bacteria</taxon>
        <taxon>Pseudomonadati</taxon>
        <taxon>Bacteroidota</taxon>
        <taxon>Flavobacteriia</taxon>
        <taxon>Flavobacteriales</taxon>
        <taxon>Flavobacteriaceae</taxon>
        <taxon>Winogradskyella</taxon>
    </lineage>
</organism>
<name>A0A368ZH20_9FLAO</name>
<comment type="caution">
    <text evidence="2">The sequence shown here is derived from an EMBL/GenBank/DDBJ whole genome shotgun (WGS) entry which is preliminary data.</text>
</comment>
<keyword evidence="3" id="KW-1185">Reference proteome</keyword>
<dbReference type="OrthoDB" id="1421255at2"/>